<dbReference type="PROSITE" id="PS50042">
    <property type="entry name" value="CNMP_BINDING_3"/>
    <property type="match status" value="1"/>
</dbReference>
<comment type="caution">
    <text evidence="7">The sequence shown here is derived from an EMBL/GenBank/DDBJ whole genome shotgun (WGS) entry which is preliminary data.</text>
</comment>
<dbReference type="AlphaFoldDB" id="A0A6M2BTQ3"/>
<dbReference type="Gene3D" id="1.10.10.10">
    <property type="entry name" value="Winged helix-like DNA-binding domain superfamily/Winged helix DNA-binding domain"/>
    <property type="match status" value="1"/>
</dbReference>
<dbReference type="InterPro" id="IPR036388">
    <property type="entry name" value="WH-like_DNA-bd_sf"/>
</dbReference>
<dbReference type="Pfam" id="PF13545">
    <property type="entry name" value="HTH_Crp_2"/>
    <property type="match status" value="1"/>
</dbReference>
<dbReference type="EMBL" id="JAAMOW010000007">
    <property type="protein sequence ID" value="NGY05838.1"/>
    <property type="molecule type" value="Genomic_DNA"/>
</dbReference>
<proteinExistence type="predicted"/>
<dbReference type="Proteomes" id="UP000472676">
    <property type="component" value="Unassembled WGS sequence"/>
</dbReference>
<evidence type="ECO:0000313" key="8">
    <source>
        <dbReference type="Proteomes" id="UP000472676"/>
    </source>
</evidence>
<evidence type="ECO:0000259" key="5">
    <source>
        <dbReference type="PROSITE" id="PS50042"/>
    </source>
</evidence>
<feature type="domain" description="Cyclic nucleotide-binding" evidence="5">
    <location>
        <begin position="39"/>
        <end position="159"/>
    </location>
</feature>
<keyword evidence="1" id="KW-0805">Transcription regulation</keyword>
<evidence type="ECO:0000313" key="7">
    <source>
        <dbReference type="EMBL" id="NGY05838.1"/>
    </source>
</evidence>
<sequence>MRTPNKMVDPPLPGAAGDTPGDNRAAAPVARNLIEGWGWFAYVPAEARDWLAVHTSLRSIKKGKTVYISGDPATHIYGVVSGVFRIFLATPSGDEITLEEVVAGGWFPHFAPNKPPSYLANCVCQDDASVICIDQPTVEEFSQRWPAYYRGLYHEYLNRAVVIGGRIELLTLHNLRVRLAVYLLRMLRLRGQREPGGAVWLSPFESQSETGARVGGTRQRVNSVLKSWARRGYLELHKDGIRVLDIDGLGAEARKTGFDLATYLSAWHGGWQGKASKDESHI</sequence>
<evidence type="ECO:0000256" key="4">
    <source>
        <dbReference type="SAM" id="MobiDB-lite"/>
    </source>
</evidence>
<name>A0A6M2BTQ3_9GAMM</name>
<protein>
    <submittedName>
        <fullName evidence="7">Crp/Fnr family transcriptional regulator</fullName>
    </submittedName>
</protein>
<dbReference type="SUPFAM" id="SSF51206">
    <property type="entry name" value="cAMP-binding domain-like"/>
    <property type="match status" value="1"/>
</dbReference>
<dbReference type="CDD" id="cd00038">
    <property type="entry name" value="CAP_ED"/>
    <property type="match status" value="1"/>
</dbReference>
<dbReference type="SMART" id="SM00100">
    <property type="entry name" value="cNMP"/>
    <property type="match status" value="1"/>
</dbReference>
<dbReference type="SUPFAM" id="SSF46785">
    <property type="entry name" value="Winged helix' DNA-binding domain"/>
    <property type="match status" value="1"/>
</dbReference>
<evidence type="ECO:0000259" key="6">
    <source>
        <dbReference type="PROSITE" id="PS51063"/>
    </source>
</evidence>
<keyword evidence="2" id="KW-0238">DNA-binding</keyword>
<dbReference type="GO" id="GO:0003677">
    <property type="term" value="F:DNA binding"/>
    <property type="evidence" value="ECO:0007669"/>
    <property type="project" value="UniProtKB-KW"/>
</dbReference>
<evidence type="ECO:0000256" key="1">
    <source>
        <dbReference type="ARBA" id="ARBA00023015"/>
    </source>
</evidence>
<dbReference type="PROSITE" id="PS51063">
    <property type="entry name" value="HTH_CRP_2"/>
    <property type="match status" value="1"/>
</dbReference>
<dbReference type="InterPro" id="IPR014710">
    <property type="entry name" value="RmlC-like_jellyroll"/>
</dbReference>
<dbReference type="Gene3D" id="2.60.120.10">
    <property type="entry name" value="Jelly Rolls"/>
    <property type="match status" value="1"/>
</dbReference>
<dbReference type="InterPro" id="IPR018490">
    <property type="entry name" value="cNMP-bd_dom_sf"/>
</dbReference>
<dbReference type="GO" id="GO:0006355">
    <property type="term" value="P:regulation of DNA-templated transcription"/>
    <property type="evidence" value="ECO:0007669"/>
    <property type="project" value="InterPro"/>
</dbReference>
<keyword evidence="8" id="KW-1185">Reference proteome</keyword>
<keyword evidence="3" id="KW-0804">Transcription</keyword>
<evidence type="ECO:0000256" key="2">
    <source>
        <dbReference type="ARBA" id="ARBA00023125"/>
    </source>
</evidence>
<evidence type="ECO:0000256" key="3">
    <source>
        <dbReference type="ARBA" id="ARBA00023163"/>
    </source>
</evidence>
<dbReference type="Pfam" id="PF00027">
    <property type="entry name" value="cNMP_binding"/>
    <property type="match status" value="1"/>
</dbReference>
<dbReference type="InterPro" id="IPR000595">
    <property type="entry name" value="cNMP-bd_dom"/>
</dbReference>
<gene>
    <name evidence="7" type="ORF">G7Y85_13780</name>
</gene>
<dbReference type="InterPro" id="IPR012318">
    <property type="entry name" value="HTH_CRP"/>
</dbReference>
<accession>A0A6M2BTQ3</accession>
<feature type="region of interest" description="Disordered" evidence="4">
    <location>
        <begin position="1"/>
        <end position="23"/>
    </location>
</feature>
<dbReference type="InterPro" id="IPR036390">
    <property type="entry name" value="WH_DNA-bd_sf"/>
</dbReference>
<dbReference type="RefSeq" id="WP_166258139.1">
    <property type="nucleotide sequence ID" value="NZ_JAAMOW010000007.1"/>
</dbReference>
<organism evidence="7 8">
    <name type="scientific">Solimonas terrae</name>
    <dbReference type="NCBI Taxonomy" id="1396819"/>
    <lineage>
        <taxon>Bacteria</taxon>
        <taxon>Pseudomonadati</taxon>
        <taxon>Pseudomonadota</taxon>
        <taxon>Gammaproteobacteria</taxon>
        <taxon>Nevskiales</taxon>
        <taxon>Nevskiaceae</taxon>
        <taxon>Solimonas</taxon>
    </lineage>
</organism>
<feature type="domain" description="HTH crp-type" evidence="6">
    <location>
        <begin position="173"/>
        <end position="247"/>
    </location>
</feature>
<reference evidence="7 8" key="1">
    <citation type="journal article" date="2014" name="Int. J. Syst. Evol. Microbiol.">
        <title>Solimonas terrae sp. nov., isolated from soil.</title>
        <authorList>
            <person name="Kim S.J."/>
            <person name="Moon J.Y."/>
            <person name="Weon H.Y."/>
            <person name="Ahn J.H."/>
            <person name="Chen W.M."/>
            <person name="Kwon S.W."/>
        </authorList>
    </citation>
    <scope>NUCLEOTIDE SEQUENCE [LARGE SCALE GENOMIC DNA]</scope>
    <source>
        <strain evidence="7 8">KIS83-12</strain>
    </source>
</reference>